<dbReference type="eggNOG" id="COG1566">
    <property type="taxonomic scope" value="Bacteria"/>
</dbReference>
<dbReference type="HOGENOM" id="CLU_1018948_0_0_5"/>
<dbReference type="Gene3D" id="2.40.30.170">
    <property type="match status" value="1"/>
</dbReference>
<evidence type="ECO:0000313" key="2">
    <source>
        <dbReference type="EMBL" id="ABD87551.1"/>
    </source>
</evidence>
<feature type="transmembrane region" description="Helical" evidence="1">
    <location>
        <begin position="12"/>
        <end position="32"/>
    </location>
</feature>
<keyword evidence="1" id="KW-1133">Transmembrane helix</keyword>
<accession>Q216Y5</accession>
<dbReference type="Gene3D" id="2.40.50.100">
    <property type="match status" value="1"/>
</dbReference>
<keyword evidence="1" id="KW-0812">Transmembrane</keyword>
<sequence length="273" mass="28671">MSTRNRPQRRGYWPAICVGLLIGLALAANWVFEYLTVDQYLVSTDDAVVKTQDVGIVTPQSGTVRDVLVVDDQQVAAGQAVAKLELADDALERLRVQTACHDVGTAPSRALANSEPRRVITIVARSAGTVNINGLHIGQAVAAGAPLMSLVLPGPPYVIARLAVSQMTYVAKGQPVWIEIAALPNLQLTGHVVGLALRDGDDPGMFQNGDVASRSGDDGVVIKIVLDNNRGAAKLRSGMSVRSTIHTGLIGTGPPLATLLNRSAAAAHIQQGI</sequence>
<evidence type="ECO:0000256" key="1">
    <source>
        <dbReference type="SAM" id="Phobius"/>
    </source>
</evidence>
<dbReference type="PANTHER" id="PTHR30386:SF24">
    <property type="entry name" value="MULTIDRUG RESISTANCE EFFLUX PUMP"/>
    <property type="match status" value="1"/>
</dbReference>
<keyword evidence="1" id="KW-0472">Membrane</keyword>
<name>Q216Y5_RHOPB</name>
<evidence type="ECO:0008006" key="3">
    <source>
        <dbReference type="Google" id="ProtNLM"/>
    </source>
</evidence>
<dbReference type="AlphaFoldDB" id="Q216Y5"/>
<dbReference type="PANTHER" id="PTHR30386">
    <property type="entry name" value="MEMBRANE FUSION SUBUNIT OF EMRAB-TOLC MULTIDRUG EFFLUX PUMP"/>
    <property type="match status" value="1"/>
</dbReference>
<dbReference type="InterPro" id="IPR050739">
    <property type="entry name" value="MFP"/>
</dbReference>
<organism evidence="2">
    <name type="scientific">Rhodopseudomonas palustris (strain BisB18)</name>
    <dbReference type="NCBI Taxonomy" id="316056"/>
    <lineage>
        <taxon>Bacteria</taxon>
        <taxon>Pseudomonadati</taxon>
        <taxon>Pseudomonadota</taxon>
        <taxon>Alphaproteobacteria</taxon>
        <taxon>Hyphomicrobiales</taxon>
        <taxon>Nitrobacteraceae</taxon>
        <taxon>Rhodopseudomonas</taxon>
    </lineage>
</organism>
<dbReference type="STRING" id="316056.RPC_1995"/>
<proteinExistence type="predicted"/>
<reference evidence="2" key="1">
    <citation type="submission" date="2006-03" db="EMBL/GenBank/DDBJ databases">
        <title>Complete sequence of Rhodopseudomonas palustris BisB18.</title>
        <authorList>
            <consortium name="US DOE Joint Genome Institute"/>
            <person name="Copeland A."/>
            <person name="Lucas S."/>
            <person name="Lapidus A."/>
            <person name="Barry K."/>
            <person name="Detter J.C."/>
            <person name="Glavina del Rio T."/>
            <person name="Hammon N."/>
            <person name="Israni S."/>
            <person name="Dalin E."/>
            <person name="Tice H."/>
            <person name="Pitluck S."/>
            <person name="Chain P."/>
            <person name="Malfatti S."/>
            <person name="Shin M."/>
            <person name="Vergez L."/>
            <person name="Schmutz J."/>
            <person name="Larimer F."/>
            <person name="Land M."/>
            <person name="Hauser L."/>
            <person name="Pelletier D.A."/>
            <person name="Kyrpides N."/>
            <person name="Anderson I."/>
            <person name="Oda Y."/>
            <person name="Harwood C.S."/>
            <person name="Richardson P."/>
        </authorList>
    </citation>
    <scope>NUCLEOTIDE SEQUENCE [LARGE SCALE GENOMIC DNA]</scope>
    <source>
        <strain evidence="2">BisB18</strain>
    </source>
</reference>
<dbReference type="KEGG" id="rpc:RPC_1995"/>
<protein>
    <recommendedName>
        <fullName evidence="3">Secretion protein HlyD</fullName>
    </recommendedName>
</protein>
<gene>
    <name evidence="2" type="ordered locus">RPC_1995</name>
</gene>
<dbReference type="EMBL" id="CP000301">
    <property type="protein sequence ID" value="ABD87551.1"/>
    <property type="molecule type" value="Genomic_DNA"/>
</dbReference>